<dbReference type="RefSeq" id="WP_090674524.1">
    <property type="nucleotide sequence ID" value="NZ_FNIT01000006.1"/>
</dbReference>
<evidence type="ECO:0000313" key="2">
    <source>
        <dbReference type="Proteomes" id="UP000198793"/>
    </source>
</evidence>
<proteinExistence type="predicted"/>
<gene>
    <name evidence="1" type="ORF">SAMN05192530_106180</name>
</gene>
<dbReference type="AlphaFoldDB" id="A0A1H0JHP3"/>
<reference evidence="1 2" key="1">
    <citation type="submission" date="2016-10" db="EMBL/GenBank/DDBJ databases">
        <authorList>
            <person name="de Groot N.N."/>
        </authorList>
    </citation>
    <scope>NUCLEOTIDE SEQUENCE [LARGE SCALE GENOMIC DNA]</scope>
    <source>
        <strain evidence="2">L7-484,KACC 16230,DSM 25025</strain>
    </source>
</reference>
<keyword evidence="2" id="KW-1185">Reference proteome</keyword>
<name>A0A1H0JHP3_9HYPH</name>
<dbReference type="SUPFAM" id="SSF158837">
    <property type="entry name" value="AGR C 984p-like"/>
    <property type="match status" value="5"/>
</dbReference>
<dbReference type="InterPro" id="IPR023157">
    <property type="entry name" value="AGR-C-984p-like_sf"/>
</dbReference>
<dbReference type="Gene3D" id="1.10.3700.10">
    <property type="entry name" value="AGR C 984p-like"/>
    <property type="match status" value="4"/>
</dbReference>
<evidence type="ECO:0000313" key="1">
    <source>
        <dbReference type="EMBL" id="SDO42993.1"/>
    </source>
</evidence>
<dbReference type="Proteomes" id="UP000198793">
    <property type="component" value="Unassembled WGS sequence"/>
</dbReference>
<sequence length="700" mass="74719">MISTLLNYRLYTNNMARTLEQVASQAQTERAKAYYDSHIGGVATVDEFLDDYKLYSYAMKAYGLEDQINAKGLMRKVLESDLTDSNSFANKLVDKRYQAFAKAFDFSSGTKDPQAQTTAQSALVTEAYTDRLSRTGPLAAQAAASFTAAVAGATSLDDILANRANVDFALRAVGIDDPSLFPTDYVRSVLEGRAATPIPAGLADLRTRLTQASTPAGRADVVSRLVYDYYNETGNGSTPGAAQANVDYFTQKVQPTQTAAAFVADTRLLQIALTGVGFELTSYSADYVLPLLKDATAIDRLVGVSDTDKARFRQLNQTMGFDANGTATNRGSGSLQTLTGRYLQNYATAQTGKDNLAAKVYLAAMQNVDSVSDLTGQAVDSLRYAMRAFDIDPATTSLNKIRAVLTSDPSDPASYVSKLKDERFSKLAAAFNFGADGKAGPAQGVQTTSQQTQTGTLYAASFGADVSTAQKALIKSATESYLTGISKAYSLDSLLSDKRTVAFALKAYGVENANLSTAELRKILTSDLSDPKSYANTQADKAIAKFAAAFQFEPDGSVREAGQGIQFGATKLATDNLYLLQSLEEKAGETSEGTRLALYALRTAPTITSAYGILADKALFQVVRTALGLPEGMAAADIETQVRVLEAKLDVKDFADPKSLDKFIARFAALYDAQNTDASQNPILQLFGASSVGSGIASIL</sequence>
<accession>A0A1H0JHP3</accession>
<dbReference type="Pfam" id="PF06748">
    <property type="entry name" value="DUF1217"/>
    <property type="match status" value="3"/>
</dbReference>
<dbReference type="InterPro" id="IPR010626">
    <property type="entry name" value="DUF1217"/>
</dbReference>
<protein>
    <submittedName>
        <fullName evidence="1">Uncharacterized protein</fullName>
    </submittedName>
</protein>
<organism evidence="1 2">
    <name type="scientific">Aureimonas jatrophae</name>
    <dbReference type="NCBI Taxonomy" id="1166073"/>
    <lineage>
        <taxon>Bacteria</taxon>
        <taxon>Pseudomonadati</taxon>
        <taxon>Pseudomonadota</taxon>
        <taxon>Alphaproteobacteria</taxon>
        <taxon>Hyphomicrobiales</taxon>
        <taxon>Aurantimonadaceae</taxon>
        <taxon>Aureimonas</taxon>
    </lineage>
</organism>
<dbReference type="EMBL" id="FNIT01000006">
    <property type="protein sequence ID" value="SDO42993.1"/>
    <property type="molecule type" value="Genomic_DNA"/>
</dbReference>
<dbReference type="OrthoDB" id="7824597at2"/>
<dbReference type="STRING" id="1166073.SAMN05192530_106180"/>